<sequence length="146" mass="16675">MEETVEILVSDSSLRHMGSQFGHVAVDIDGTVYGRAVRAWDVDHKVNYVLRQQSRMHRDTWGYTLAVTKEEKNAILREIQKQRKDNKPYNLINNSCSSAMANVFGVTDILIVDPRWSLGGMLSPSDIMDGLNKSPRVIKRRIYPKK</sequence>
<evidence type="ECO:0000313" key="3">
    <source>
        <dbReference type="Proteomes" id="UP000005336"/>
    </source>
</evidence>
<proteinExistence type="predicted"/>
<accession>G4CMK0</accession>
<evidence type="ECO:0000259" key="1">
    <source>
        <dbReference type="Pfam" id="PF13387"/>
    </source>
</evidence>
<dbReference type="Proteomes" id="UP000005336">
    <property type="component" value="Unassembled WGS sequence"/>
</dbReference>
<organism evidence="2 3">
    <name type="scientific">Neisseria wadsworthii 9715</name>
    <dbReference type="NCBI Taxonomy" id="1030841"/>
    <lineage>
        <taxon>Bacteria</taxon>
        <taxon>Pseudomonadati</taxon>
        <taxon>Pseudomonadota</taxon>
        <taxon>Betaproteobacteria</taxon>
        <taxon>Neisseriales</taxon>
        <taxon>Neisseriaceae</taxon>
        <taxon>Neisseria</taxon>
    </lineage>
</organism>
<dbReference type="InterPro" id="IPR025178">
    <property type="entry name" value="Lnb_N"/>
</dbReference>
<evidence type="ECO:0000313" key="2">
    <source>
        <dbReference type="EMBL" id="EGZ51050.1"/>
    </source>
</evidence>
<reference evidence="2 3" key="1">
    <citation type="submission" date="2011-06" db="EMBL/GenBank/DDBJ databases">
        <authorList>
            <person name="Muzny D."/>
            <person name="Qin X."/>
            <person name="Deng J."/>
            <person name="Jiang H."/>
            <person name="Liu Y."/>
            <person name="Qu J."/>
            <person name="Song X.-Z."/>
            <person name="Zhang L."/>
            <person name="Thornton R."/>
            <person name="Coyle M."/>
            <person name="Francisco L."/>
            <person name="Jackson L."/>
            <person name="Javaid M."/>
            <person name="Korchina V."/>
            <person name="Kovar C."/>
            <person name="Mata R."/>
            <person name="Mathew T."/>
            <person name="Ngo R."/>
            <person name="Nguyen L."/>
            <person name="Nguyen N."/>
            <person name="Okwuonu G."/>
            <person name="Ongeri F."/>
            <person name="Pham C."/>
            <person name="Simmons D."/>
            <person name="Wilczek-Boney K."/>
            <person name="Hale W."/>
            <person name="Jakkamsetti A."/>
            <person name="Pham P."/>
            <person name="Ruth R."/>
            <person name="San Lucas F."/>
            <person name="Warren J."/>
            <person name="Zhang J."/>
            <person name="Zhao Z."/>
            <person name="Zhou C."/>
            <person name="Zhu D."/>
            <person name="Lee S."/>
            <person name="Bess C."/>
            <person name="Blankenburg K."/>
            <person name="Forbes L."/>
            <person name="Fu Q."/>
            <person name="Gubbala S."/>
            <person name="Hirani K."/>
            <person name="Jayaseelan J.C."/>
            <person name="Lara F."/>
            <person name="Munidasa M."/>
            <person name="Palculict T."/>
            <person name="Patil S."/>
            <person name="Pu L.-L."/>
            <person name="Saada N."/>
            <person name="Tang L."/>
            <person name="Weissenberger G."/>
            <person name="Zhu Y."/>
            <person name="Hemphill L."/>
            <person name="Shang Y."/>
            <person name="Youmans B."/>
            <person name="Ayvaz T."/>
            <person name="Ross M."/>
            <person name="Santibanez J."/>
            <person name="Aqrawi P."/>
            <person name="Gross S."/>
            <person name="Joshi V."/>
            <person name="Fowler G."/>
            <person name="Nazareth L."/>
            <person name="Reid J."/>
            <person name="Worley K."/>
            <person name="Petrosino J."/>
            <person name="Highlander S."/>
            <person name="Gibbs R."/>
        </authorList>
    </citation>
    <scope>NUCLEOTIDE SEQUENCE [LARGE SCALE GENOMIC DNA]</scope>
    <source>
        <strain evidence="2 3">9715</strain>
    </source>
</reference>
<dbReference type="RefSeq" id="WP_009115456.1">
    <property type="nucleotide sequence ID" value="NZ_JH165159.1"/>
</dbReference>
<gene>
    <name evidence="2" type="ORF">HMPREF9370_0309</name>
</gene>
<dbReference type="OrthoDB" id="8590617at2"/>
<comment type="caution">
    <text evidence="2">The sequence shown here is derived from an EMBL/GenBank/DDBJ whole genome shotgun (WGS) entry which is preliminary data.</text>
</comment>
<keyword evidence="3" id="KW-1185">Reference proteome</keyword>
<protein>
    <recommendedName>
        <fullName evidence="1">Lnb N-terminal periplasmic domain-containing protein</fullName>
    </recommendedName>
</protein>
<dbReference type="HOGENOM" id="CLU_124345_0_0_4"/>
<dbReference type="AlphaFoldDB" id="G4CMK0"/>
<name>G4CMK0_9NEIS</name>
<dbReference type="EMBL" id="AGAZ01000011">
    <property type="protein sequence ID" value="EGZ51050.1"/>
    <property type="molecule type" value="Genomic_DNA"/>
</dbReference>
<dbReference type="STRING" id="1030841.HMPREF9370_0309"/>
<feature type="domain" description="Lnb N-terminal periplasmic" evidence="1">
    <location>
        <begin position="49"/>
        <end position="119"/>
    </location>
</feature>
<dbReference type="Pfam" id="PF13387">
    <property type="entry name" value="Lnb_N"/>
    <property type="match status" value="1"/>
</dbReference>